<gene>
    <name evidence="1" type="ORF">Zm00014a_022510</name>
</gene>
<protein>
    <submittedName>
        <fullName evidence="1">Uncharacterized protein</fullName>
    </submittedName>
</protein>
<evidence type="ECO:0000313" key="1">
    <source>
        <dbReference type="EMBL" id="PWZ34322.1"/>
    </source>
</evidence>
<sequence length="67" mass="7239">MEVVRTVAEEAVVEDDSRGVAVAMGRACLITTVGRPGLRARRYCSFTSSAANTSNFSRFDFSDTCCP</sequence>
<dbReference type="EMBL" id="NCVQ01000004">
    <property type="protein sequence ID" value="PWZ34322.1"/>
    <property type="molecule type" value="Genomic_DNA"/>
</dbReference>
<name>A0A3L6FMA8_MAIZE</name>
<accession>A0A3L6FMA8</accession>
<evidence type="ECO:0000313" key="2">
    <source>
        <dbReference type="Proteomes" id="UP000251960"/>
    </source>
</evidence>
<dbReference type="Proteomes" id="UP000251960">
    <property type="component" value="Chromosome 3"/>
</dbReference>
<comment type="caution">
    <text evidence="1">The sequence shown here is derived from an EMBL/GenBank/DDBJ whole genome shotgun (WGS) entry which is preliminary data.</text>
</comment>
<proteinExistence type="predicted"/>
<reference evidence="1 2" key="1">
    <citation type="journal article" date="2018" name="Nat. Genet.">
        <title>Extensive intraspecific gene order and gene structural variations between Mo17 and other maize genomes.</title>
        <authorList>
            <person name="Sun S."/>
            <person name="Zhou Y."/>
            <person name="Chen J."/>
            <person name="Shi J."/>
            <person name="Zhao H."/>
            <person name="Zhao H."/>
            <person name="Song W."/>
            <person name="Zhang M."/>
            <person name="Cui Y."/>
            <person name="Dong X."/>
            <person name="Liu H."/>
            <person name="Ma X."/>
            <person name="Jiao Y."/>
            <person name="Wang B."/>
            <person name="Wei X."/>
            <person name="Stein J.C."/>
            <person name="Glaubitz J.C."/>
            <person name="Lu F."/>
            <person name="Yu G."/>
            <person name="Liang C."/>
            <person name="Fengler K."/>
            <person name="Li B."/>
            <person name="Rafalski A."/>
            <person name="Schnable P.S."/>
            <person name="Ware D.H."/>
            <person name="Buckler E.S."/>
            <person name="Lai J."/>
        </authorList>
    </citation>
    <scope>NUCLEOTIDE SEQUENCE [LARGE SCALE GENOMIC DNA]</scope>
    <source>
        <strain evidence="2">cv. Missouri 17</strain>
        <tissue evidence="1">Seedling</tissue>
    </source>
</reference>
<dbReference type="AlphaFoldDB" id="A0A3L6FMA8"/>
<organism evidence="1 2">
    <name type="scientific">Zea mays</name>
    <name type="common">Maize</name>
    <dbReference type="NCBI Taxonomy" id="4577"/>
    <lineage>
        <taxon>Eukaryota</taxon>
        <taxon>Viridiplantae</taxon>
        <taxon>Streptophyta</taxon>
        <taxon>Embryophyta</taxon>
        <taxon>Tracheophyta</taxon>
        <taxon>Spermatophyta</taxon>
        <taxon>Magnoliopsida</taxon>
        <taxon>Liliopsida</taxon>
        <taxon>Poales</taxon>
        <taxon>Poaceae</taxon>
        <taxon>PACMAD clade</taxon>
        <taxon>Panicoideae</taxon>
        <taxon>Andropogonodae</taxon>
        <taxon>Andropogoneae</taxon>
        <taxon>Tripsacinae</taxon>
        <taxon>Zea</taxon>
    </lineage>
</organism>